<evidence type="ECO:0000256" key="7">
    <source>
        <dbReference type="ARBA" id="ARBA00023242"/>
    </source>
</evidence>
<dbReference type="EMBL" id="LT598490">
    <property type="protein sequence ID" value="SCW02524.1"/>
    <property type="molecule type" value="Genomic_DNA"/>
</dbReference>
<dbReference type="GO" id="GO:0000056">
    <property type="term" value="P:ribosomal small subunit export from nucleus"/>
    <property type="evidence" value="ECO:0007669"/>
    <property type="project" value="InterPro"/>
</dbReference>
<keyword evidence="6" id="KW-0906">Nuclear pore complex</keyword>
<name>A0A1G4MF21_LACFM</name>
<dbReference type="InterPro" id="IPR037700">
    <property type="entry name" value="NUP88/NUP82"/>
</dbReference>
<dbReference type="GO" id="GO:0006606">
    <property type="term" value="P:protein import into nucleus"/>
    <property type="evidence" value="ECO:0007669"/>
    <property type="project" value="TreeGrafter"/>
</dbReference>
<evidence type="ECO:0000256" key="3">
    <source>
        <dbReference type="ARBA" id="ARBA00022816"/>
    </source>
</evidence>
<reference evidence="9" key="1">
    <citation type="submission" date="2016-03" db="EMBL/GenBank/DDBJ databases">
        <authorList>
            <person name="Devillers H."/>
        </authorList>
    </citation>
    <scope>NUCLEOTIDE SEQUENCE [LARGE SCALE GENOMIC DNA]</scope>
</reference>
<dbReference type="GO" id="GO:0005643">
    <property type="term" value="C:nuclear pore"/>
    <property type="evidence" value="ECO:0007669"/>
    <property type="project" value="UniProtKB-SubCell"/>
</dbReference>
<evidence type="ECO:0000313" key="8">
    <source>
        <dbReference type="EMBL" id="SCW02524.1"/>
    </source>
</evidence>
<dbReference type="PANTHER" id="PTHR13257">
    <property type="entry name" value="NUCLEOPORIN NUP84-RELATED"/>
    <property type="match status" value="1"/>
</dbReference>
<evidence type="ECO:0000256" key="6">
    <source>
        <dbReference type="ARBA" id="ARBA00023132"/>
    </source>
</evidence>
<keyword evidence="5" id="KW-0811">Translocation</keyword>
<keyword evidence="7" id="KW-0539">Nucleus</keyword>
<keyword evidence="4" id="KW-0653">Protein transport</keyword>
<dbReference type="OMA" id="KRNVIKQ"/>
<proteinExistence type="predicted"/>
<evidence type="ECO:0000313" key="9">
    <source>
        <dbReference type="Proteomes" id="UP000190831"/>
    </source>
</evidence>
<dbReference type="SUPFAM" id="SSF69322">
    <property type="entry name" value="Tricorn protease domain 2"/>
    <property type="match status" value="1"/>
</dbReference>
<keyword evidence="2" id="KW-0813">Transport</keyword>
<dbReference type="GO" id="GO:0000055">
    <property type="term" value="P:ribosomal large subunit export from nucleus"/>
    <property type="evidence" value="ECO:0007669"/>
    <property type="project" value="InterPro"/>
</dbReference>
<evidence type="ECO:0000256" key="2">
    <source>
        <dbReference type="ARBA" id="ARBA00022448"/>
    </source>
</evidence>
<dbReference type="OrthoDB" id="341482at2759"/>
<evidence type="ECO:0000256" key="4">
    <source>
        <dbReference type="ARBA" id="ARBA00022927"/>
    </source>
</evidence>
<sequence>MHLGFTSNGFSTIASIHRNWHLGYADPITSHLQNCVYRNQSCKAFFLSTEDSSKVLVIQGNSLKWTSLGQEDYEYAEFDAIEDYDHATLNNTGSLLCIYNDHCLQVVALTWNSIRPVVYNITPDVSIRQIVWHPRGVLDSTLVVLGENGELLVFELLSEDFTKPTLVLNSPSKQLGYSSNLMDITSICFSADGLTLYTLNTSDGGDLFSIYPFLPSKFSISPDSLNLIFHKALLQYETLGLNDDSSVKRNVIKQLQFVSRLHKQFTDEQVLPANGQLTFELSANYYEAGFQGPYTINPFPEKLYSVTAKQIQVLKFSGSASELLLISFDDGTILKCFPDLEPCMSWEKQEYSYNNSLILVDSMMAKGNLVSISYDKIVALGPEKATLVECDRIMNTLKRSLEEYDLSDLVSADITDVVTDFKGCFDSVGTWKFEGHLNLIMLSATEIKNTVLSRTPEKVLTNSKPTAESKVKYEVHFSQPSNELDALHKKVQSACKSPLKTVIPPQQRLSQFKNESNEEQLSTLTKISREIMNRIMVSQTFGLTLHNRLKEQQAELTRQLSASSKILRNEEKISVLYDTQKSKWEKALNREQNIDNRLELLQQKLSQVAQSKQLQALPLSKAEIEWFLELRSQVSLFNKSVLEQQNVRESLDLLKADLDTLAQSCVLDNEKEAFSWKELQKVLEEDSEIIKKCNKELKTTADELEKKI</sequence>
<protein>
    <submittedName>
        <fullName evidence="8">LAFE_0F08328g1_1</fullName>
    </submittedName>
</protein>
<comment type="subcellular location">
    <subcellularLocation>
        <location evidence="1">Nucleus</location>
        <location evidence="1">Nuclear pore complex</location>
    </subcellularLocation>
</comment>
<gene>
    <name evidence="8" type="ORF">LAFE_0F08328G</name>
</gene>
<accession>A0A1G4MF21</accession>
<dbReference type="STRING" id="4955.A0A1G4MF21"/>
<organism evidence="8 9">
    <name type="scientific">Lachancea fermentati</name>
    <name type="common">Zygosaccharomyces fermentati</name>
    <dbReference type="NCBI Taxonomy" id="4955"/>
    <lineage>
        <taxon>Eukaryota</taxon>
        <taxon>Fungi</taxon>
        <taxon>Dikarya</taxon>
        <taxon>Ascomycota</taxon>
        <taxon>Saccharomycotina</taxon>
        <taxon>Saccharomycetes</taxon>
        <taxon>Saccharomycetales</taxon>
        <taxon>Saccharomycetaceae</taxon>
        <taxon>Lachancea</taxon>
    </lineage>
</organism>
<dbReference type="GO" id="GO:0017056">
    <property type="term" value="F:structural constituent of nuclear pore"/>
    <property type="evidence" value="ECO:0007669"/>
    <property type="project" value="InterPro"/>
</dbReference>
<dbReference type="GO" id="GO:0006406">
    <property type="term" value="P:mRNA export from nucleus"/>
    <property type="evidence" value="ECO:0007669"/>
    <property type="project" value="TreeGrafter"/>
</dbReference>
<evidence type="ECO:0000256" key="5">
    <source>
        <dbReference type="ARBA" id="ARBA00023010"/>
    </source>
</evidence>
<dbReference type="AlphaFoldDB" id="A0A1G4MF21"/>
<keyword evidence="9" id="KW-1185">Reference proteome</keyword>
<evidence type="ECO:0000256" key="1">
    <source>
        <dbReference type="ARBA" id="ARBA00004567"/>
    </source>
</evidence>
<dbReference type="Proteomes" id="UP000190831">
    <property type="component" value="Chromosome F"/>
</dbReference>
<keyword evidence="3" id="KW-0509">mRNA transport</keyword>
<dbReference type="PANTHER" id="PTHR13257:SF0">
    <property type="entry name" value="NUCLEAR PORE COMPLEX PROTEIN NUP88"/>
    <property type="match status" value="1"/>
</dbReference>